<feature type="binding site" evidence="3">
    <location>
        <position position="58"/>
    </location>
    <ligand>
        <name>Mg(2+)</name>
        <dbReference type="ChEBI" id="CHEBI:18420"/>
    </ligand>
</feature>
<dbReference type="VEuPathDB" id="VectorBase:HLOH_045766"/>
<dbReference type="Proteomes" id="UP000821853">
    <property type="component" value="Chromosome 3"/>
</dbReference>
<comment type="cofactor">
    <cofactor evidence="3">
        <name>Mg(2+)</name>
        <dbReference type="ChEBI" id="CHEBI:18420"/>
    </cofactor>
    <text evidence="3">Binds 1 Mg(2+) ion.</text>
</comment>
<dbReference type="Gene3D" id="3.40.720.10">
    <property type="entry name" value="Alkaline Phosphatase, subunit A"/>
    <property type="match status" value="1"/>
</dbReference>
<dbReference type="PANTHER" id="PTHR11596:SF5">
    <property type="entry name" value="ALKALINE PHOSPHATASE"/>
    <property type="match status" value="1"/>
</dbReference>
<dbReference type="EC" id="3.1.3.1" evidence="1"/>
<evidence type="ECO:0000256" key="4">
    <source>
        <dbReference type="SAM" id="MobiDB-lite"/>
    </source>
</evidence>
<comment type="caution">
    <text evidence="5">The sequence shown here is derived from an EMBL/GenBank/DDBJ whole genome shotgun (WGS) entry which is preliminary data.</text>
</comment>
<evidence type="ECO:0000313" key="6">
    <source>
        <dbReference type="Proteomes" id="UP000821853"/>
    </source>
</evidence>
<dbReference type="SUPFAM" id="SSF53649">
    <property type="entry name" value="Alkaline phosphatase-like"/>
    <property type="match status" value="1"/>
</dbReference>
<reference evidence="5 6" key="1">
    <citation type="journal article" date="2020" name="Cell">
        <title>Large-Scale Comparative Analyses of Tick Genomes Elucidate Their Genetic Diversity and Vector Capacities.</title>
        <authorList>
            <consortium name="Tick Genome and Microbiome Consortium (TIGMIC)"/>
            <person name="Jia N."/>
            <person name="Wang J."/>
            <person name="Shi W."/>
            <person name="Du L."/>
            <person name="Sun Y."/>
            <person name="Zhan W."/>
            <person name="Jiang J.F."/>
            <person name="Wang Q."/>
            <person name="Zhang B."/>
            <person name="Ji P."/>
            <person name="Bell-Sakyi L."/>
            <person name="Cui X.M."/>
            <person name="Yuan T.T."/>
            <person name="Jiang B.G."/>
            <person name="Yang W.F."/>
            <person name="Lam T.T."/>
            <person name="Chang Q.C."/>
            <person name="Ding S.J."/>
            <person name="Wang X.J."/>
            <person name="Zhu J.G."/>
            <person name="Ruan X.D."/>
            <person name="Zhao L."/>
            <person name="Wei J.T."/>
            <person name="Ye R.Z."/>
            <person name="Que T.C."/>
            <person name="Du C.H."/>
            <person name="Zhou Y.H."/>
            <person name="Cheng J.X."/>
            <person name="Dai P.F."/>
            <person name="Guo W.B."/>
            <person name="Han X.H."/>
            <person name="Huang E.J."/>
            <person name="Li L.F."/>
            <person name="Wei W."/>
            <person name="Gao Y.C."/>
            <person name="Liu J.Z."/>
            <person name="Shao H.Z."/>
            <person name="Wang X."/>
            <person name="Wang C.C."/>
            <person name="Yang T.C."/>
            <person name="Huo Q.B."/>
            <person name="Li W."/>
            <person name="Chen H.Y."/>
            <person name="Chen S.E."/>
            <person name="Zhou L.G."/>
            <person name="Ni X.B."/>
            <person name="Tian J.H."/>
            <person name="Sheng Y."/>
            <person name="Liu T."/>
            <person name="Pan Y.S."/>
            <person name="Xia L.Y."/>
            <person name="Li J."/>
            <person name="Zhao F."/>
            <person name="Cao W.C."/>
        </authorList>
    </citation>
    <scope>NUCLEOTIDE SEQUENCE [LARGE SCALE GENOMIC DNA]</scope>
    <source>
        <strain evidence="5">HaeL-2018</strain>
    </source>
</reference>
<evidence type="ECO:0000256" key="1">
    <source>
        <dbReference type="ARBA" id="ARBA00012647"/>
    </source>
</evidence>
<evidence type="ECO:0000313" key="5">
    <source>
        <dbReference type="EMBL" id="KAH9371898.1"/>
    </source>
</evidence>
<accession>A0A9J6G8V8</accession>
<dbReference type="Pfam" id="PF00245">
    <property type="entry name" value="Alk_phosphatase"/>
    <property type="match status" value="1"/>
</dbReference>
<dbReference type="InterPro" id="IPR017850">
    <property type="entry name" value="Alkaline_phosphatase_core_sf"/>
</dbReference>
<feature type="region of interest" description="Disordered" evidence="4">
    <location>
        <begin position="99"/>
        <end position="119"/>
    </location>
</feature>
<dbReference type="InterPro" id="IPR001952">
    <property type="entry name" value="Alkaline_phosphatase"/>
</dbReference>
<keyword evidence="6" id="KW-1185">Reference proteome</keyword>
<dbReference type="GO" id="GO:0004035">
    <property type="term" value="F:alkaline phosphatase activity"/>
    <property type="evidence" value="ECO:0007669"/>
    <property type="project" value="UniProtKB-EC"/>
</dbReference>
<dbReference type="GO" id="GO:0046872">
    <property type="term" value="F:metal ion binding"/>
    <property type="evidence" value="ECO:0007669"/>
    <property type="project" value="UniProtKB-KW"/>
</dbReference>
<dbReference type="EMBL" id="JABSTR010000005">
    <property type="protein sequence ID" value="KAH9371898.1"/>
    <property type="molecule type" value="Genomic_DNA"/>
</dbReference>
<organism evidence="5 6">
    <name type="scientific">Haemaphysalis longicornis</name>
    <name type="common">Bush tick</name>
    <dbReference type="NCBI Taxonomy" id="44386"/>
    <lineage>
        <taxon>Eukaryota</taxon>
        <taxon>Metazoa</taxon>
        <taxon>Ecdysozoa</taxon>
        <taxon>Arthropoda</taxon>
        <taxon>Chelicerata</taxon>
        <taxon>Arachnida</taxon>
        <taxon>Acari</taxon>
        <taxon>Parasitiformes</taxon>
        <taxon>Ixodida</taxon>
        <taxon>Ixodoidea</taxon>
        <taxon>Ixodidae</taxon>
        <taxon>Haemaphysalinae</taxon>
        <taxon>Haemaphysalis</taxon>
    </lineage>
</organism>
<evidence type="ECO:0000256" key="3">
    <source>
        <dbReference type="PIRSR" id="PIRSR601952-2"/>
    </source>
</evidence>
<protein>
    <recommendedName>
        <fullName evidence="1">alkaline phosphatase</fullName>
        <ecNumber evidence="1">3.1.3.1</ecNumber>
    </recommendedName>
</protein>
<evidence type="ECO:0000256" key="2">
    <source>
        <dbReference type="ARBA" id="ARBA00022553"/>
    </source>
</evidence>
<keyword evidence="3" id="KW-0460">Magnesium</keyword>
<keyword evidence="2" id="KW-0597">Phosphoprotein</keyword>
<feature type="binding site" evidence="3">
    <location>
        <position position="60"/>
    </location>
    <ligand>
        <name>Mg(2+)</name>
        <dbReference type="ChEBI" id="CHEBI:18420"/>
    </ligand>
</feature>
<dbReference type="PANTHER" id="PTHR11596">
    <property type="entry name" value="ALKALINE PHOSPHATASE"/>
    <property type="match status" value="1"/>
</dbReference>
<name>A0A9J6G8V8_HAELO</name>
<proteinExistence type="predicted"/>
<dbReference type="OrthoDB" id="6430040at2759"/>
<gene>
    <name evidence="5" type="ORF">HPB48_003520</name>
</gene>
<sequence>MFCVESSLRQLAQFSLHVCSAQRGNCHNDSSKYLTSIMQWAQDAGKWTGIVTTARVTHATPGGSYAHTGHRDWESEVPDGCNAEDVAFQLVHRPPGSNFKVGASERGARISESTADSAA</sequence>
<dbReference type="AlphaFoldDB" id="A0A9J6G8V8"/>
<keyword evidence="3" id="KW-0479">Metal-binding</keyword>